<sequence>MREKALALEQLLREKEEGETGELNRLAAAVRRRFTSYERESCASPRSWREGGSSRQKPQDSRRREALASEDRVAQLREEVTVLQGKLVWSSAAMQKASHGARLQVESLREQLHVVTQQKEEAVLRLAASQEEGRHCDQTLASLKLELAEWMEKADALEGNLKSLQGRLHQTNADLEEKEDRLQEFKKQNEVQQEILEDTQRKLMTLVSQSEGMADKALLRRLFVGAFQAADAERQEALSLMASTLGIREDQLRQLRSREPAGVPSGGTGGPGSRSAPNTPCETKSPSRGQSFLFRPFCPVSRSGISFSFSTAKTLCSCREAPRFRRQGKAA</sequence>
<dbReference type="AlphaFoldDB" id="A0A8U0RPB9"/>
<dbReference type="GeneID" id="123389869"/>
<evidence type="ECO:0000256" key="1">
    <source>
        <dbReference type="ARBA" id="ARBA00004555"/>
    </source>
</evidence>
<protein>
    <submittedName>
        <fullName evidence="7">Thyroid receptor-interacting protein 11-like</fullName>
    </submittedName>
</protein>
<keyword evidence="3 4" id="KW-0175">Coiled coil</keyword>
<evidence type="ECO:0000256" key="3">
    <source>
        <dbReference type="ARBA" id="ARBA00023054"/>
    </source>
</evidence>
<dbReference type="PANTHER" id="PTHR18921">
    <property type="entry name" value="MYOSIN HEAVY CHAIN - RELATED"/>
    <property type="match status" value="1"/>
</dbReference>
<dbReference type="GO" id="GO:0005794">
    <property type="term" value="C:Golgi apparatus"/>
    <property type="evidence" value="ECO:0007669"/>
    <property type="project" value="UniProtKB-SubCell"/>
</dbReference>
<feature type="region of interest" description="Disordered" evidence="5">
    <location>
        <begin position="43"/>
        <end position="70"/>
    </location>
</feature>
<evidence type="ECO:0000256" key="5">
    <source>
        <dbReference type="SAM" id="MobiDB-lite"/>
    </source>
</evidence>
<dbReference type="Proteomes" id="UP000000715">
    <property type="component" value="Unplaced"/>
</dbReference>
<feature type="coiled-coil region" evidence="4">
    <location>
        <begin position="105"/>
        <end position="202"/>
    </location>
</feature>
<keyword evidence="2" id="KW-0333">Golgi apparatus</keyword>
<evidence type="ECO:0000256" key="4">
    <source>
        <dbReference type="SAM" id="Coils"/>
    </source>
</evidence>
<evidence type="ECO:0000256" key="2">
    <source>
        <dbReference type="ARBA" id="ARBA00023034"/>
    </source>
</evidence>
<accession>A0A8U0RPB9</accession>
<proteinExistence type="predicted"/>
<keyword evidence="6" id="KW-1185">Reference proteome</keyword>
<name>A0A8U0RPB9_MUSPF</name>
<organism evidence="6 7">
    <name type="scientific">Mustela putorius furo</name>
    <name type="common">European domestic ferret</name>
    <name type="synonym">Mustela furo</name>
    <dbReference type="NCBI Taxonomy" id="9669"/>
    <lineage>
        <taxon>Eukaryota</taxon>
        <taxon>Metazoa</taxon>
        <taxon>Chordata</taxon>
        <taxon>Craniata</taxon>
        <taxon>Vertebrata</taxon>
        <taxon>Euteleostomi</taxon>
        <taxon>Mammalia</taxon>
        <taxon>Eutheria</taxon>
        <taxon>Laurasiatheria</taxon>
        <taxon>Carnivora</taxon>
        <taxon>Caniformia</taxon>
        <taxon>Musteloidea</taxon>
        <taxon>Mustelidae</taxon>
        <taxon>Mustelinae</taxon>
        <taxon>Mustela</taxon>
    </lineage>
</organism>
<dbReference type="OrthoDB" id="9807940at2759"/>
<feature type="region of interest" description="Disordered" evidence="5">
    <location>
        <begin position="258"/>
        <end position="290"/>
    </location>
</feature>
<gene>
    <name evidence="7" type="primary">LOC123389869</name>
</gene>
<dbReference type="PANTHER" id="PTHR18921:SF2">
    <property type="entry name" value="THYROID RECEPTOR-INTERACTING PROTEIN 11"/>
    <property type="match status" value="1"/>
</dbReference>
<evidence type="ECO:0000313" key="7">
    <source>
        <dbReference type="RefSeq" id="XP_044928595.1"/>
    </source>
</evidence>
<dbReference type="GO" id="GO:0007030">
    <property type="term" value="P:Golgi organization"/>
    <property type="evidence" value="ECO:0007669"/>
    <property type="project" value="TreeGrafter"/>
</dbReference>
<evidence type="ECO:0000313" key="6">
    <source>
        <dbReference type="Proteomes" id="UP000000715"/>
    </source>
</evidence>
<comment type="subcellular location">
    <subcellularLocation>
        <location evidence="1">Golgi apparatus</location>
    </subcellularLocation>
</comment>
<feature type="compositionally biased region" description="Polar residues" evidence="5">
    <location>
        <begin position="278"/>
        <end position="290"/>
    </location>
</feature>
<dbReference type="RefSeq" id="XP_044928595.1">
    <property type="nucleotide sequence ID" value="XM_045072660.1"/>
</dbReference>
<reference evidence="7" key="1">
    <citation type="submission" date="2025-08" db="UniProtKB">
        <authorList>
            <consortium name="RefSeq"/>
        </authorList>
    </citation>
    <scope>IDENTIFICATION</scope>
    <source>
        <tissue evidence="7">Brain</tissue>
    </source>
</reference>
<feature type="compositionally biased region" description="Basic and acidic residues" evidence="5">
    <location>
        <begin position="57"/>
        <end position="70"/>
    </location>
</feature>
<dbReference type="GO" id="GO:0006888">
    <property type="term" value="P:endoplasmic reticulum to Golgi vesicle-mediated transport"/>
    <property type="evidence" value="ECO:0007669"/>
    <property type="project" value="TreeGrafter"/>
</dbReference>
<dbReference type="GO" id="GO:0031267">
    <property type="term" value="F:small GTPase binding"/>
    <property type="evidence" value="ECO:0007669"/>
    <property type="project" value="TreeGrafter"/>
</dbReference>